<keyword evidence="3" id="KW-0238">DNA-binding</keyword>
<dbReference type="Proteomes" id="UP001140949">
    <property type="component" value="Unassembled WGS sequence"/>
</dbReference>
<dbReference type="CDD" id="cd04873">
    <property type="entry name" value="ACT_UUR-ACR-like"/>
    <property type="match status" value="1"/>
</dbReference>
<dbReference type="PANTHER" id="PTHR45844">
    <property type="entry name" value="TRANSCRIPTION FACTOR BHLH30"/>
    <property type="match status" value="1"/>
</dbReference>
<gene>
    <name evidence="8" type="ORF">M6B38_342325</name>
</gene>
<dbReference type="InterPro" id="IPR011598">
    <property type="entry name" value="bHLH_dom"/>
</dbReference>
<dbReference type="GO" id="GO:0003700">
    <property type="term" value="F:DNA-binding transcription factor activity"/>
    <property type="evidence" value="ECO:0007669"/>
    <property type="project" value="InterPro"/>
</dbReference>
<dbReference type="PROSITE" id="PS50888">
    <property type="entry name" value="BHLH"/>
    <property type="match status" value="1"/>
</dbReference>
<dbReference type="InterPro" id="IPR045847">
    <property type="entry name" value="AIG1-like"/>
</dbReference>
<dbReference type="EMBL" id="JANAVB010015600">
    <property type="protein sequence ID" value="KAJ6832926.1"/>
    <property type="molecule type" value="Genomic_DNA"/>
</dbReference>
<feature type="compositionally biased region" description="Low complexity" evidence="6">
    <location>
        <begin position="281"/>
        <end position="291"/>
    </location>
</feature>
<keyword evidence="2" id="KW-0805">Transcription regulation</keyword>
<keyword evidence="5" id="KW-0539">Nucleus</keyword>
<organism evidence="8 9">
    <name type="scientific">Iris pallida</name>
    <name type="common">Sweet iris</name>
    <dbReference type="NCBI Taxonomy" id="29817"/>
    <lineage>
        <taxon>Eukaryota</taxon>
        <taxon>Viridiplantae</taxon>
        <taxon>Streptophyta</taxon>
        <taxon>Embryophyta</taxon>
        <taxon>Tracheophyta</taxon>
        <taxon>Spermatophyta</taxon>
        <taxon>Magnoliopsida</taxon>
        <taxon>Liliopsida</taxon>
        <taxon>Asparagales</taxon>
        <taxon>Iridaceae</taxon>
        <taxon>Iridoideae</taxon>
        <taxon>Irideae</taxon>
        <taxon>Iris</taxon>
    </lineage>
</organism>
<evidence type="ECO:0000256" key="2">
    <source>
        <dbReference type="ARBA" id="ARBA00023015"/>
    </source>
</evidence>
<evidence type="ECO:0000256" key="5">
    <source>
        <dbReference type="ARBA" id="ARBA00023242"/>
    </source>
</evidence>
<dbReference type="PANTHER" id="PTHR45844:SF2">
    <property type="entry name" value="TRANSCRIPTION FACTOR BHLH30"/>
    <property type="match status" value="1"/>
</dbReference>
<proteinExistence type="inferred from homology"/>
<evidence type="ECO:0000313" key="8">
    <source>
        <dbReference type="EMBL" id="KAJ6832926.1"/>
    </source>
</evidence>
<dbReference type="SMART" id="SM00353">
    <property type="entry name" value="HLH"/>
    <property type="match status" value="1"/>
</dbReference>
<dbReference type="FunFam" id="4.10.280.10:FF:000070">
    <property type="entry name" value="transcription factor bHLH30"/>
    <property type="match status" value="1"/>
</dbReference>
<evidence type="ECO:0000256" key="4">
    <source>
        <dbReference type="ARBA" id="ARBA00023163"/>
    </source>
</evidence>
<dbReference type="GO" id="GO:0003677">
    <property type="term" value="F:DNA binding"/>
    <property type="evidence" value="ECO:0007669"/>
    <property type="project" value="UniProtKB-KW"/>
</dbReference>
<dbReference type="SUPFAM" id="SSF47459">
    <property type="entry name" value="HLH, helix-loop-helix DNA-binding domain"/>
    <property type="match status" value="1"/>
</dbReference>
<dbReference type="AlphaFoldDB" id="A0AAX6GW09"/>
<keyword evidence="9" id="KW-1185">Reference proteome</keyword>
<evidence type="ECO:0000256" key="6">
    <source>
        <dbReference type="SAM" id="MobiDB-lite"/>
    </source>
</evidence>
<evidence type="ECO:0000256" key="1">
    <source>
        <dbReference type="ARBA" id="ARBA00005510"/>
    </source>
</evidence>
<name>A0AAX6GW09_IRIPA</name>
<feature type="domain" description="BHLH" evidence="7">
    <location>
        <begin position="117"/>
        <end position="166"/>
    </location>
</feature>
<sequence length="308" mass="32995">MDSHGHEAFMFASELPPLTSSSSIQAAWPPPSAVNPMNPTAPDTTHFLPCSIYGGATSTAMQFSDHVGGGGGGGGDFPGLGGLYVASSSQSRSSSFPFGSLPAEMTAREVTDAKALAASRSHSEAERRRRERINAHMAMLRSLLPSRTKTDKASLLAEVIQHVKELKRQTSSMAAEEDHSPLPTETNELTLGTANCDHDGRFVVKLSLCCDDRSDLIPDLARALESLRLRTLKAEFTTLGGRARNVLVVAGEEEEEDDTEQHQSSLMSSIRDAIRGVMERSTATSTSDASSRPGGGVKRQRTNDVCLH</sequence>
<evidence type="ECO:0000313" key="9">
    <source>
        <dbReference type="Proteomes" id="UP001140949"/>
    </source>
</evidence>
<keyword evidence="4" id="KW-0804">Transcription</keyword>
<dbReference type="InterPro" id="IPR036638">
    <property type="entry name" value="HLH_DNA-bd_sf"/>
</dbReference>
<comment type="similarity">
    <text evidence="1">Belongs to the bHLH protein family.</text>
</comment>
<dbReference type="GO" id="GO:0046983">
    <property type="term" value="F:protein dimerization activity"/>
    <property type="evidence" value="ECO:0007669"/>
    <property type="project" value="InterPro"/>
</dbReference>
<reference evidence="8" key="1">
    <citation type="journal article" date="2023" name="GigaByte">
        <title>Genome assembly of the bearded iris, Iris pallida Lam.</title>
        <authorList>
            <person name="Bruccoleri R.E."/>
            <person name="Oakeley E.J."/>
            <person name="Faust A.M.E."/>
            <person name="Altorfer M."/>
            <person name="Dessus-Babus S."/>
            <person name="Burckhardt D."/>
            <person name="Oertli M."/>
            <person name="Naumann U."/>
            <person name="Petersen F."/>
            <person name="Wong J."/>
        </authorList>
    </citation>
    <scope>NUCLEOTIDE SEQUENCE</scope>
    <source>
        <strain evidence="8">GSM-AAB239-AS_SAM_17_03QT</strain>
    </source>
</reference>
<dbReference type="Pfam" id="PF00010">
    <property type="entry name" value="HLH"/>
    <property type="match status" value="1"/>
</dbReference>
<comment type="caution">
    <text evidence="8">The sequence shown here is derived from an EMBL/GenBank/DDBJ whole genome shotgun (WGS) entry which is preliminary data.</text>
</comment>
<evidence type="ECO:0000259" key="7">
    <source>
        <dbReference type="PROSITE" id="PS50888"/>
    </source>
</evidence>
<reference evidence="8" key="2">
    <citation type="submission" date="2023-04" db="EMBL/GenBank/DDBJ databases">
        <authorList>
            <person name="Bruccoleri R.E."/>
            <person name="Oakeley E.J."/>
            <person name="Faust A.-M."/>
            <person name="Dessus-Babus S."/>
            <person name="Altorfer M."/>
            <person name="Burckhardt D."/>
            <person name="Oertli M."/>
            <person name="Naumann U."/>
            <person name="Petersen F."/>
            <person name="Wong J."/>
        </authorList>
    </citation>
    <scope>NUCLEOTIDE SEQUENCE</scope>
    <source>
        <strain evidence="8">GSM-AAB239-AS_SAM_17_03QT</strain>
        <tissue evidence="8">Leaf</tissue>
    </source>
</reference>
<accession>A0AAX6GW09</accession>
<evidence type="ECO:0000256" key="3">
    <source>
        <dbReference type="ARBA" id="ARBA00023125"/>
    </source>
</evidence>
<feature type="region of interest" description="Disordered" evidence="6">
    <location>
        <begin position="279"/>
        <end position="308"/>
    </location>
</feature>
<protein>
    <submittedName>
        <fullName evidence="8">Transcription factor bHLH30</fullName>
    </submittedName>
</protein>
<dbReference type="Gene3D" id="4.10.280.10">
    <property type="entry name" value="Helix-loop-helix DNA-binding domain"/>
    <property type="match status" value="1"/>
</dbReference>